<evidence type="ECO:0000313" key="1">
    <source>
        <dbReference type="EMBL" id="SEV82946.1"/>
    </source>
</evidence>
<organism evidence="1 2">
    <name type="scientific">Natrinema salifodinae</name>
    <dbReference type="NCBI Taxonomy" id="1202768"/>
    <lineage>
        <taxon>Archaea</taxon>
        <taxon>Methanobacteriati</taxon>
        <taxon>Methanobacteriota</taxon>
        <taxon>Stenosarchaea group</taxon>
        <taxon>Halobacteria</taxon>
        <taxon>Halobacteriales</taxon>
        <taxon>Natrialbaceae</taxon>
        <taxon>Natrinema</taxon>
    </lineage>
</organism>
<dbReference type="InterPro" id="IPR019587">
    <property type="entry name" value="Polyketide_cyclase/dehydratase"/>
</dbReference>
<dbReference type="EMBL" id="FOIS01000001">
    <property type="protein sequence ID" value="SEV82946.1"/>
    <property type="molecule type" value="Genomic_DNA"/>
</dbReference>
<dbReference type="Pfam" id="PF10604">
    <property type="entry name" value="Polyketide_cyc2"/>
    <property type="match status" value="1"/>
</dbReference>
<sequence length="146" mass="16495">MNQVEAFAEIDAPPETVWEVLLGFETYPEWDPIERTIEGVAIDVRRGPIEPTDPSRFLDGPMVVAVEPNRRLAWLDRFVLPFAFDRYHEFHLEPIDDGRSTRLLQRETVRGALVPLVFDETRVERAFVAMNEAIAASAEGLASATA</sequence>
<dbReference type="STRING" id="1202768.SAMN05216285_0428"/>
<evidence type="ECO:0000313" key="2">
    <source>
        <dbReference type="Proteomes" id="UP000183275"/>
    </source>
</evidence>
<evidence type="ECO:0008006" key="3">
    <source>
        <dbReference type="Google" id="ProtNLM"/>
    </source>
</evidence>
<name>A0A1I0M5E2_9EURY</name>
<protein>
    <recommendedName>
        <fullName evidence="3">Polyketide cyclase / dehydrase and lipid transport</fullName>
    </recommendedName>
</protein>
<dbReference type="OrthoDB" id="66844at2157"/>
<dbReference type="Proteomes" id="UP000183275">
    <property type="component" value="Unassembled WGS sequence"/>
</dbReference>
<dbReference type="SUPFAM" id="SSF55961">
    <property type="entry name" value="Bet v1-like"/>
    <property type="match status" value="1"/>
</dbReference>
<dbReference type="Gene3D" id="3.30.530.20">
    <property type="match status" value="1"/>
</dbReference>
<dbReference type="CDD" id="cd07822">
    <property type="entry name" value="SRPBCC_4"/>
    <property type="match status" value="1"/>
</dbReference>
<dbReference type="PANTHER" id="PTHR36166">
    <property type="entry name" value="CHROMOSOME 9, WHOLE GENOME SHOTGUN SEQUENCE"/>
    <property type="match status" value="1"/>
</dbReference>
<accession>A0A1I0M5E2</accession>
<dbReference type="eggNOG" id="arCOG05264">
    <property type="taxonomic scope" value="Archaea"/>
</dbReference>
<dbReference type="PANTHER" id="PTHR36166:SF1">
    <property type="entry name" value="SRPBCC DOMAIN-CONTAINING PROTEIN"/>
    <property type="match status" value="1"/>
</dbReference>
<dbReference type="InterPro" id="IPR023393">
    <property type="entry name" value="START-like_dom_sf"/>
</dbReference>
<keyword evidence="2" id="KW-1185">Reference proteome</keyword>
<gene>
    <name evidence="1" type="ORF">SAMN05216285_0428</name>
</gene>
<reference evidence="2" key="1">
    <citation type="submission" date="2016-10" db="EMBL/GenBank/DDBJ databases">
        <authorList>
            <person name="Varghese N."/>
        </authorList>
    </citation>
    <scope>NUCLEOTIDE SEQUENCE [LARGE SCALE GENOMIC DNA]</scope>
    <source>
        <strain evidence="2">CGMCC 1.12284</strain>
    </source>
</reference>
<proteinExistence type="predicted"/>
<dbReference type="RefSeq" id="WP_049991120.1">
    <property type="nucleotide sequence ID" value="NZ_FOIS01000001.1"/>
</dbReference>
<dbReference type="AlphaFoldDB" id="A0A1I0M5E2"/>